<dbReference type="PANTHER" id="PTHR42208">
    <property type="entry name" value="HEAVY METAL TRANSPORTER-RELATED"/>
    <property type="match status" value="1"/>
</dbReference>
<proteinExistence type="predicted"/>
<name>A0ABU7LU32_9PROT</name>
<evidence type="ECO:0000259" key="2">
    <source>
        <dbReference type="Pfam" id="PF13386"/>
    </source>
</evidence>
<dbReference type="EMBL" id="JAZDRO010000001">
    <property type="protein sequence ID" value="MEE2565069.1"/>
    <property type="molecule type" value="Genomic_DNA"/>
</dbReference>
<keyword evidence="1" id="KW-1133">Transmembrane helix</keyword>
<feature type="transmembrane region" description="Helical" evidence="1">
    <location>
        <begin position="165"/>
        <end position="191"/>
    </location>
</feature>
<dbReference type="PANTHER" id="PTHR42208:SF1">
    <property type="entry name" value="HEAVY METAL TRANSPORTER"/>
    <property type="match status" value="1"/>
</dbReference>
<evidence type="ECO:0000313" key="4">
    <source>
        <dbReference type="Proteomes" id="UP001310692"/>
    </source>
</evidence>
<feature type="transmembrane region" description="Helical" evidence="1">
    <location>
        <begin position="198"/>
        <end position="218"/>
    </location>
</feature>
<gene>
    <name evidence="3" type="ORF">V0U35_00115</name>
</gene>
<protein>
    <submittedName>
        <fullName evidence="3">Sulfite exporter TauE/SafE family protein</fullName>
    </submittedName>
</protein>
<feature type="transmembrane region" description="Helical" evidence="1">
    <location>
        <begin position="132"/>
        <end position="159"/>
    </location>
</feature>
<feature type="domain" description="Urease accessory protein UreH-like transmembrane" evidence="2">
    <location>
        <begin position="11"/>
        <end position="213"/>
    </location>
</feature>
<dbReference type="RefSeq" id="WP_330194576.1">
    <property type="nucleotide sequence ID" value="NZ_JAZDRO010000001.1"/>
</dbReference>
<feature type="transmembrane region" description="Helical" evidence="1">
    <location>
        <begin position="57"/>
        <end position="77"/>
    </location>
</feature>
<dbReference type="Pfam" id="PF13386">
    <property type="entry name" value="DsbD_2"/>
    <property type="match status" value="1"/>
</dbReference>
<keyword evidence="1" id="KW-0812">Transmembrane</keyword>
<feature type="transmembrane region" description="Helical" evidence="1">
    <location>
        <begin position="89"/>
        <end position="112"/>
    </location>
</feature>
<dbReference type="Proteomes" id="UP001310692">
    <property type="component" value="Unassembled WGS sequence"/>
</dbReference>
<sequence>MPVEISFLGGLLAGLASSLHCAGMCGGIAASLMMTLSPDEQTHSRAATLLTAQAGRVTAYVAAGALLGLAGTGFYTLFDLDFAHQMFRWVAAAILIWIGLSLTGLLPPLSFLDRFLAPLTRRVLRPARSGRFAGTFAAGLIWGLLPCAMVYAVLLYAMLSGTAGGGAMVMLGFGLGTLPAVTASAFGFGLLERAGRQASLRVVAGVDIAVLGAITLVFSPEQIAAICGF</sequence>
<feature type="transmembrane region" description="Helical" evidence="1">
    <location>
        <begin position="12"/>
        <end position="36"/>
    </location>
</feature>
<keyword evidence="4" id="KW-1185">Reference proteome</keyword>
<evidence type="ECO:0000256" key="1">
    <source>
        <dbReference type="SAM" id="Phobius"/>
    </source>
</evidence>
<organism evidence="3 4">
    <name type="scientific">Hyphobacterium marinum</name>
    <dbReference type="NCBI Taxonomy" id="3116574"/>
    <lineage>
        <taxon>Bacteria</taxon>
        <taxon>Pseudomonadati</taxon>
        <taxon>Pseudomonadota</taxon>
        <taxon>Alphaproteobacteria</taxon>
        <taxon>Maricaulales</taxon>
        <taxon>Maricaulaceae</taxon>
        <taxon>Hyphobacterium</taxon>
    </lineage>
</organism>
<evidence type="ECO:0000313" key="3">
    <source>
        <dbReference type="EMBL" id="MEE2565069.1"/>
    </source>
</evidence>
<reference evidence="3 4" key="1">
    <citation type="submission" date="2024-01" db="EMBL/GenBank/DDBJ databases">
        <title>Hyphobacterium bacterium isolated from marine sediment.</title>
        <authorList>
            <person name="Zhao S."/>
        </authorList>
    </citation>
    <scope>NUCLEOTIDE SEQUENCE [LARGE SCALE GENOMIC DNA]</scope>
    <source>
        <strain evidence="3 4">Y60-23</strain>
    </source>
</reference>
<dbReference type="InterPro" id="IPR039447">
    <property type="entry name" value="UreH-like_TM_dom"/>
</dbReference>
<comment type="caution">
    <text evidence="3">The sequence shown here is derived from an EMBL/GenBank/DDBJ whole genome shotgun (WGS) entry which is preliminary data.</text>
</comment>
<accession>A0ABU7LU32</accession>
<keyword evidence="1" id="KW-0472">Membrane</keyword>